<protein>
    <submittedName>
        <fullName evidence="1">Uncharacterized protein</fullName>
    </submittedName>
</protein>
<sequence>MTGRELFARDNHQFISAAVHQRSLDTGIKNSAAVYQTILKEKWDSLSGEGQSVWNDMAETEAGDVGKNQQEFSAYMTLALRDLCQGKVLGDAEMLLFYGFREPSTGDLSIGTIHGHSVHNSVNFGGSREEIELQYGHPWSEFAEKAIPRPVIPNPLIPRNAHNKPVFPSIDVNNIAIGDMRMLLCNYFDQCWGKYQYFNLLR</sequence>
<dbReference type="OrthoDB" id="3269304at2759"/>
<name>A0A8H7DGL8_9AGAR</name>
<dbReference type="Proteomes" id="UP000620124">
    <property type="component" value="Unassembled WGS sequence"/>
</dbReference>
<evidence type="ECO:0000313" key="1">
    <source>
        <dbReference type="EMBL" id="KAF7371488.1"/>
    </source>
</evidence>
<evidence type="ECO:0000313" key="2">
    <source>
        <dbReference type="Proteomes" id="UP000620124"/>
    </source>
</evidence>
<dbReference type="AlphaFoldDB" id="A0A8H7DGL8"/>
<proteinExistence type="predicted"/>
<dbReference type="EMBL" id="JACAZI010000001">
    <property type="protein sequence ID" value="KAF7371488.1"/>
    <property type="molecule type" value="Genomic_DNA"/>
</dbReference>
<reference evidence="1" key="1">
    <citation type="submission" date="2020-05" db="EMBL/GenBank/DDBJ databases">
        <title>Mycena genomes resolve the evolution of fungal bioluminescence.</title>
        <authorList>
            <person name="Tsai I.J."/>
        </authorList>
    </citation>
    <scope>NUCLEOTIDE SEQUENCE</scope>
    <source>
        <strain evidence="1">CCC161011</strain>
    </source>
</reference>
<keyword evidence="2" id="KW-1185">Reference proteome</keyword>
<accession>A0A8H7DGL8</accession>
<organism evidence="1 2">
    <name type="scientific">Mycena venus</name>
    <dbReference type="NCBI Taxonomy" id="2733690"/>
    <lineage>
        <taxon>Eukaryota</taxon>
        <taxon>Fungi</taxon>
        <taxon>Dikarya</taxon>
        <taxon>Basidiomycota</taxon>
        <taxon>Agaricomycotina</taxon>
        <taxon>Agaricomycetes</taxon>
        <taxon>Agaricomycetidae</taxon>
        <taxon>Agaricales</taxon>
        <taxon>Marasmiineae</taxon>
        <taxon>Mycenaceae</taxon>
        <taxon>Mycena</taxon>
    </lineage>
</organism>
<gene>
    <name evidence="1" type="ORF">MVEN_00003400</name>
</gene>
<comment type="caution">
    <text evidence="1">The sequence shown here is derived from an EMBL/GenBank/DDBJ whole genome shotgun (WGS) entry which is preliminary data.</text>
</comment>